<dbReference type="SMART" id="SM00382">
    <property type="entry name" value="AAA"/>
    <property type="match status" value="1"/>
</dbReference>
<dbReference type="Proteomes" id="UP000292459">
    <property type="component" value="Unassembled WGS sequence"/>
</dbReference>
<keyword evidence="3" id="KW-1185">Reference proteome</keyword>
<evidence type="ECO:0000259" key="1">
    <source>
        <dbReference type="PROSITE" id="PS50837"/>
    </source>
</evidence>
<reference evidence="2 3" key="1">
    <citation type="submission" date="2018-11" db="EMBL/GenBank/DDBJ databases">
        <title>Whole genome sequencing of an environmental sample.</title>
        <authorList>
            <person name="Sarangi A.N."/>
            <person name="Singh D."/>
            <person name="Tripathy S."/>
        </authorList>
    </citation>
    <scope>NUCLEOTIDE SEQUENCE [LARGE SCALE GENOMIC DNA]</scope>
    <source>
        <strain evidence="2 3">Lakshadweep</strain>
    </source>
</reference>
<gene>
    <name evidence="2" type="ORF">DYY88_18025</name>
</gene>
<dbReference type="OrthoDB" id="134770at2"/>
<dbReference type="Gene3D" id="3.40.50.300">
    <property type="entry name" value="P-loop containing nucleotide triphosphate hydrolases"/>
    <property type="match status" value="1"/>
</dbReference>
<dbReference type="PROSITE" id="PS50837">
    <property type="entry name" value="NACHT"/>
    <property type="match status" value="1"/>
</dbReference>
<dbReference type="SUPFAM" id="SSF48431">
    <property type="entry name" value="Lipovitellin-phosvitin complex, superhelical domain"/>
    <property type="match status" value="1"/>
</dbReference>
<dbReference type="SUPFAM" id="SSF52540">
    <property type="entry name" value="P-loop containing nucleoside triphosphate hydrolases"/>
    <property type="match status" value="1"/>
</dbReference>
<evidence type="ECO:0000313" key="3">
    <source>
        <dbReference type="Proteomes" id="UP000292459"/>
    </source>
</evidence>
<feature type="domain" description="NACHT" evidence="1">
    <location>
        <begin position="197"/>
        <end position="314"/>
    </location>
</feature>
<dbReference type="InterPro" id="IPR011030">
    <property type="entry name" value="Lipovitellin_superhlx_dom"/>
</dbReference>
<proteinExistence type="predicted"/>
<dbReference type="GO" id="GO:0016887">
    <property type="term" value="F:ATP hydrolysis activity"/>
    <property type="evidence" value="ECO:0007669"/>
    <property type="project" value="InterPro"/>
</dbReference>
<protein>
    <submittedName>
        <fullName evidence="2">NACHT domain-containing protein</fullName>
    </submittedName>
</protein>
<evidence type="ECO:0000313" key="2">
    <source>
        <dbReference type="EMBL" id="RZM76562.1"/>
    </source>
</evidence>
<accession>A0A4Q7E3H7</accession>
<dbReference type="InterPro" id="IPR007111">
    <property type="entry name" value="NACHT_NTPase"/>
</dbReference>
<dbReference type="EMBL" id="QVFV01000005">
    <property type="protein sequence ID" value="RZM76562.1"/>
    <property type="molecule type" value="Genomic_DNA"/>
</dbReference>
<comment type="caution">
    <text evidence="2">The sequence shown here is derived from an EMBL/GenBank/DDBJ whole genome shotgun (WGS) entry which is preliminary data.</text>
</comment>
<dbReference type="InterPro" id="IPR049945">
    <property type="entry name" value="AAA_22"/>
</dbReference>
<dbReference type="InterPro" id="IPR003593">
    <property type="entry name" value="AAA+_ATPase"/>
</dbReference>
<dbReference type="InterPro" id="IPR027417">
    <property type="entry name" value="P-loop_NTPase"/>
</dbReference>
<dbReference type="RefSeq" id="WP_052288653.1">
    <property type="nucleotide sequence ID" value="NZ_QVFV01000005.1"/>
</dbReference>
<dbReference type="PANTHER" id="PTHR46844">
    <property type="entry name" value="SLR5058 PROTEIN"/>
    <property type="match status" value="1"/>
</dbReference>
<dbReference type="PANTHER" id="PTHR46844:SF1">
    <property type="entry name" value="SLR5058 PROTEIN"/>
    <property type="match status" value="1"/>
</dbReference>
<dbReference type="AlphaFoldDB" id="A0A4Q7E3H7"/>
<dbReference type="Pfam" id="PF13401">
    <property type="entry name" value="AAA_22"/>
    <property type="match status" value="1"/>
</dbReference>
<organism evidence="2 3">
    <name type="scientific">Leptolyngbya iicbica LK</name>
    <dbReference type="NCBI Taxonomy" id="2294035"/>
    <lineage>
        <taxon>Bacteria</taxon>
        <taxon>Bacillati</taxon>
        <taxon>Cyanobacteriota</taxon>
        <taxon>Cyanophyceae</taxon>
        <taxon>Leptolyngbyales</taxon>
        <taxon>Leptolyngbyaceae</taxon>
        <taxon>Leptolyngbya group</taxon>
        <taxon>Leptolyngbya</taxon>
        <taxon>Leptolyngbya iicbica</taxon>
    </lineage>
</organism>
<name>A0A4Q7E3H7_9CYAN</name>
<sequence length="962" mass="110296">MSSDWQTFLKNIAVAKCLAPEQTETLLQKFPSPHETNTQTKVGMELGIEGSSVQARLAEIYTKFGISGKGTKTQKLQTILQTEFHQSSQPQVAEATTAAISLEQMKRSCYDLLERQKRLSTNALMAKDGIEFKPDDLFVPLGLVERRKRPRRRDIESSDQGSQLYGATEEEVTQTFQHQDFFEQVIREGNTPKSHGQRLAITGEPGAGKTTLLQRIGDWLRAHDQVPIWISLANVGAKPLREYLLEDWLRDAAGATDAAAPDWKATLEQLLKAGQVCLLLDGVDEMTIPQALRWIGEQLGEGWAASVRVVLTCRLNVWESAALPGFDVYRSLAFDYPDQVEQFIDQFFQREGACPALGQALKEELEQPGKERICDSVKNPLRLSLLCYTWELGVGELPDTKAELYRQFVEAFYTLKQREFPILPNEQETLNQALGELAREAIDQNDSRFRLRESFIQRFLPGHPQQEGSLFWQAARIGWLNHIGITADKPYEKAYSFWHPTFQEYFAVYSIQNWGYFLHHNNQVPNPLRHHAGKPCVYRIFQIQWAELIPLWFGRKDVSSSERESFISVLIEFNDGCRDIFSRKAYFLAAACTSEFASSRTQEIILELADHGLHWRKDQDFWNENLISCYQGLHSAKALTSARREDVIKLLESKLANTKTASKYEDYIRLHEANLLQDVSPENKRAQEIILEFAEKAENDAALGLIMISNLVKISPESAEAKDALLKIAKYNENSFAATMALIHFLESHYEDGGVGFLTQDLEKRQPNFVLFQIIRYVHKKDPGNQKIIRKIIELLDSCEEHIIEEIFYLFESKSFLENPEILNVLKKIVEDDEYELDGDGKGFRYEIAVISLGKVGIVDDKIESSLKLISREHWDERQRCQALFALFEMRSITQDEFSETLFNFLYSFQDASARWEVAEKLAELHPNDWRVPEQVIDWMLNPVRSWDTAFLTLVRCSSSNL</sequence>